<gene>
    <name evidence="2" type="ordered locus">Pcar_2755</name>
</gene>
<dbReference type="Pfam" id="PF00881">
    <property type="entry name" value="Nitroreductase"/>
    <property type="match status" value="1"/>
</dbReference>
<reference evidence="2 3" key="2">
    <citation type="journal article" date="2012" name="BMC Genomics">
        <title>The genome of Pelobacter carbinolicus reveals surprising metabolic capabilities and physiological features.</title>
        <authorList>
            <person name="Aklujkar M."/>
            <person name="Haveman S.A."/>
            <person name="Didonato R.Jr."/>
            <person name="Chertkov O."/>
            <person name="Han C.S."/>
            <person name="Land M.L."/>
            <person name="Brown P."/>
            <person name="Lovley D.R."/>
        </authorList>
    </citation>
    <scope>NUCLEOTIDE SEQUENCE [LARGE SCALE GENOMIC DNA]</scope>
    <source>
        <strain evidence="3">DSM 2380 / NBRC 103641 / GraBd1</strain>
    </source>
</reference>
<evidence type="ECO:0000259" key="1">
    <source>
        <dbReference type="Pfam" id="PF00881"/>
    </source>
</evidence>
<evidence type="ECO:0000313" key="3">
    <source>
        <dbReference type="Proteomes" id="UP000002534"/>
    </source>
</evidence>
<dbReference type="CDD" id="cd02142">
    <property type="entry name" value="McbC_SagB-like_oxidoreductase"/>
    <property type="match status" value="1"/>
</dbReference>
<dbReference type="InterPro" id="IPR029479">
    <property type="entry name" value="Nitroreductase"/>
</dbReference>
<name>Q3A0W7_SYNC1</name>
<dbReference type="InterPro" id="IPR000415">
    <property type="entry name" value="Nitroreductase-like"/>
</dbReference>
<dbReference type="KEGG" id="pca:Pcar_2755"/>
<dbReference type="Proteomes" id="UP000002534">
    <property type="component" value="Chromosome"/>
</dbReference>
<feature type="domain" description="Nitroreductase" evidence="1">
    <location>
        <begin position="62"/>
        <end position="244"/>
    </location>
</feature>
<dbReference type="eggNOG" id="COG0778">
    <property type="taxonomic scope" value="Bacteria"/>
</dbReference>
<sequence length="248" mass="27602">MKSGTGRTFVEKTKHKFLEMSDQQKGLTQPPLVWPTQKVNPAITLPHPGKTPLNLVDLRQLITHRSSLREYSDKYLSLAELSYLLWCTQGVKLVYGNKVTLRTVPSAGARHAFETVLLINRVEDLVPGVYRYLPIEHQLEVVSTQPDLAGRFAAACLGQTMVMKCAVAFMWVAVPYRMTWRYGERGYRYLYLDAGHVCQNLYLASATIDAGTCAVGAFDDDAMNALLGLDESEAFVIYLAAVGKQPVA</sequence>
<accession>Q3A0W7</accession>
<dbReference type="GO" id="GO:0016491">
    <property type="term" value="F:oxidoreductase activity"/>
    <property type="evidence" value="ECO:0007669"/>
    <property type="project" value="InterPro"/>
</dbReference>
<dbReference type="PANTHER" id="PTHR43745:SF2">
    <property type="entry name" value="NITROREDUCTASE MJ1384-RELATED"/>
    <property type="match status" value="1"/>
</dbReference>
<proteinExistence type="predicted"/>
<evidence type="ECO:0000313" key="2">
    <source>
        <dbReference type="EMBL" id="ABA89990.1"/>
    </source>
</evidence>
<dbReference type="EMBL" id="CP000142">
    <property type="protein sequence ID" value="ABA89990.1"/>
    <property type="molecule type" value="Genomic_DNA"/>
</dbReference>
<protein>
    <submittedName>
        <fullName evidence="2">FMN-dependent polypeptide cyclic thioester oxidase, putative</fullName>
    </submittedName>
</protein>
<reference evidence="3" key="1">
    <citation type="submission" date="2005-10" db="EMBL/GenBank/DDBJ databases">
        <title>Complete sequence of Pelobacter carbinolicus DSM 2380.</title>
        <authorList>
            <person name="Copeland A."/>
            <person name="Lucas S."/>
            <person name="Lapidus A."/>
            <person name="Barry K."/>
            <person name="Detter J.C."/>
            <person name="Glavina T."/>
            <person name="Hammon N."/>
            <person name="Israni S."/>
            <person name="Pitluck S."/>
            <person name="Chertkov O."/>
            <person name="Schmutz J."/>
            <person name="Larimer F."/>
            <person name="Land M."/>
            <person name="Kyrpides N."/>
            <person name="Ivanova N."/>
            <person name="Richardson P."/>
        </authorList>
    </citation>
    <scope>NUCLEOTIDE SEQUENCE [LARGE SCALE GENOMIC DNA]</scope>
    <source>
        <strain evidence="3">DSM 2380 / NBRC 103641 / GraBd1</strain>
    </source>
</reference>
<dbReference type="RefSeq" id="WP_011342534.1">
    <property type="nucleotide sequence ID" value="NC_007498.2"/>
</dbReference>
<dbReference type="InterPro" id="IPR052544">
    <property type="entry name" value="Bacteriocin_Proc_Enz"/>
</dbReference>
<dbReference type="PANTHER" id="PTHR43745">
    <property type="entry name" value="NITROREDUCTASE MJ1384-RELATED"/>
    <property type="match status" value="1"/>
</dbReference>
<dbReference type="AlphaFoldDB" id="Q3A0W7"/>
<dbReference type="SUPFAM" id="SSF55469">
    <property type="entry name" value="FMN-dependent nitroreductase-like"/>
    <property type="match status" value="1"/>
</dbReference>
<dbReference type="STRING" id="338963.Pcar_2755"/>
<organism evidence="2 3">
    <name type="scientific">Syntrophotalea carbinolica (strain DSM 2380 / NBRC 103641 / GraBd1)</name>
    <name type="common">Pelobacter carbinolicus</name>
    <dbReference type="NCBI Taxonomy" id="338963"/>
    <lineage>
        <taxon>Bacteria</taxon>
        <taxon>Pseudomonadati</taxon>
        <taxon>Thermodesulfobacteriota</taxon>
        <taxon>Desulfuromonadia</taxon>
        <taxon>Desulfuromonadales</taxon>
        <taxon>Syntrophotaleaceae</taxon>
        <taxon>Syntrophotalea</taxon>
    </lineage>
</organism>
<dbReference type="Gene3D" id="3.40.109.10">
    <property type="entry name" value="NADH Oxidase"/>
    <property type="match status" value="1"/>
</dbReference>
<keyword evidence="3" id="KW-1185">Reference proteome</keyword>
<dbReference type="HOGENOM" id="CLU_059362_3_0_7"/>
<dbReference type="NCBIfam" id="TIGR03605">
    <property type="entry name" value="antibiot_sagB"/>
    <property type="match status" value="1"/>
</dbReference>
<dbReference type="InterPro" id="IPR020051">
    <property type="entry name" value="SagB-type_dehydrogenase"/>
</dbReference>